<proteinExistence type="predicted"/>
<dbReference type="Proteomes" id="UP001469553">
    <property type="component" value="Unassembled WGS sequence"/>
</dbReference>
<gene>
    <name evidence="1" type="ORF">AMECASPLE_022867</name>
</gene>
<comment type="caution">
    <text evidence="1">The sequence shown here is derived from an EMBL/GenBank/DDBJ whole genome shotgun (WGS) entry which is preliminary data.</text>
</comment>
<keyword evidence="2" id="KW-1185">Reference proteome</keyword>
<organism evidence="1 2">
    <name type="scientific">Ameca splendens</name>
    <dbReference type="NCBI Taxonomy" id="208324"/>
    <lineage>
        <taxon>Eukaryota</taxon>
        <taxon>Metazoa</taxon>
        <taxon>Chordata</taxon>
        <taxon>Craniata</taxon>
        <taxon>Vertebrata</taxon>
        <taxon>Euteleostomi</taxon>
        <taxon>Actinopterygii</taxon>
        <taxon>Neopterygii</taxon>
        <taxon>Teleostei</taxon>
        <taxon>Neoteleostei</taxon>
        <taxon>Acanthomorphata</taxon>
        <taxon>Ovalentaria</taxon>
        <taxon>Atherinomorphae</taxon>
        <taxon>Cyprinodontiformes</taxon>
        <taxon>Goodeidae</taxon>
        <taxon>Ameca</taxon>
    </lineage>
</organism>
<dbReference type="EMBL" id="JAHRIP010002066">
    <property type="protein sequence ID" value="MEQ2280725.1"/>
    <property type="molecule type" value="Genomic_DNA"/>
</dbReference>
<accession>A0ABV0XGZ7</accession>
<reference evidence="1 2" key="1">
    <citation type="submission" date="2021-06" db="EMBL/GenBank/DDBJ databases">
        <authorList>
            <person name="Palmer J.M."/>
        </authorList>
    </citation>
    <scope>NUCLEOTIDE SEQUENCE [LARGE SCALE GENOMIC DNA]</scope>
    <source>
        <strain evidence="1 2">AS_MEX2019</strain>
        <tissue evidence="1">Muscle</tissue>
    </source>
</reference>
<sequence>MSSYFRVHDCNHSSEVPRAVGKGTLGQSPEYLLLKSSVMVSTSHIYICDERAKVNFPVSDHGHSPLFTCGSRHQHTRRASLSKFTQIAHFVNKTAGLILVISNNLLIVIIKGFEPIITTPEDISDFYL</sequence>
<protein>
    <submittedName>
        <fullName evidence="1">Uncharacterized protein</fullName>
    </submittedName>
</protein>
<evidence type="ECO:0000313" key="2">
    <source>
        <dbReference type="Proteomes" id="UP001469553"/>
    </source>
</evidence>
<evidence type="ECO:0000313" key="1">
    <source>
        <dbReference type="EMBL" id="MEQ2280725.1"/>
    </source>
</evidence>
<name>A0ABV0XGZ7_9TELE</name>